<dbReference type="EMBL" id="LAVV01006835">
    <property type="protein sequence ID" value="KNZ58120.1"/>
    <property type="molecule type" value="Genomic_DNA"/>
</dbReference>
<evidence type="ECO:0000313" key="13">
    <source>
        <dbReference type="EMBL" id="KNZ58120.1"/>
    </source>
</evidence>
<evidence type="ECO:0000256" key="3">
    <source>
        <dbReference type="ARBA" id="ARBA00022679"/>
    </source>
</evidence>
<dbReference type="InterPro" id="IPR028005">
    <property type="entry name" value="AcTrfase_ESCO_Znf_dom"/>
</dbReference>
<evidence type="ECO:0000256" key="4">
    <source>
        <dbReference type="ARBA" id="ARBA00022723"/>
    </source>
</evidence>
<dbReference type="GO" id="GO:0000785">
    <property type="term" value="C:chromatin"/>
    <property type="evidence" value="ECO:0007669"/>
    <property type="project" value="TreeGrafter"/>
</dbReference>
<dbReference type="Pfam" id="PF13878">
    <property type="entry name" value="zf-C2H2_3"/>
    <property type="match status" value="1"/>
</dbReference>
<evidence type="ECO:0000256" key="2">
    <source>
        <dbReference type="ARBA" id="ARBA00005816"/>
    </source>
</evidence>
<dbReference type="PANTHER" id="PTHR45884">
    <property type="entry name" value="N-ACETYLTRANSFERASE ECO"/>
    <property type="match status" value="1"/>
</dbReference>
<keyword evidence="14" id="KW-1185">Reference proteome</keyword>
<feature type="region of interest" description="Disordered" evidence="10">
    <location>
        <begin position="1"/>
        <end position="33"/>
    </location>
</feature>
<feature type="domain" description="N-acetyltransferase ESCO zinc-finger" evidence="11">
    <location>
        <begin position="109"/>
        <end position="146"/>
    </location>
</feature>
<dbReference type="OrthoDB" id="428854at2759"/>
<keyword evidence="6" id="KW-0862">Zinc</keyword>
<evidence type="ECO:0000256" key="9">
    <source>
        <dbReference type="ARBA" id="ARBA00023315"/>
    </source>
</evidence>
<evidence type="ECO:0000256" key="1">
    <source>
        <dbReference type="ARBA" id="ARBA00004123"/>
    </source>
</evidence>
<organism evidence="13 14">
    <name type="scientific">Puccinia sorghi</name>
    <dbReference type="NCBI Taxonomy" id="27349"/>
    <lineage>
        <taxon>Eukaryota</taxon>
        <taxon>Fungi</taxon>
        <taxon>Dikarya</taxon>
        <taxon>Basidiomycota</taxon>
        <taxon>Pucciniomycotina</taxon>
        <taxon>Pucciniomycetes</taxon>
        <taxon>Pucciniales</taxon>
        <taxon>Pucciniaceae</taxon>
        <taxon>Puccinia</taxon>
    </lineage>
</organism>
<keyword evidence="9" id="KW-0012">Acyltransferase</keyword>
<keyword evidence="5" id="KW-0863">Zinc-finger</keyword>
<evidence type="ECO:0000259" key="11">
    <source>
        <dbReference type="Pfam" id="PF13878"/>
    </source>
</evidence>
<dbReference type="AlphaFoldDB" id="A0A0L6VDD3"/>
<keyword evidence="8" id="KW-0131">Cell cycle</keyword>
<dbReference type="GO" id="GO:0007064">
    <property type="term" value="P:mitotic sister chromatid cohesion"/>
    <property type="evidence" value="ECO:0007669"/>
    <property type="project" value="TreeGrafter"/>
</dbReference>
<evidence type="ECO:0000256" key="5">
    <source>
        <dbReference type="ARBA" id="ARBA00022771"/>
    </source>
</evidence>
<dbReference type="GO" id="GO:0005634">
    <property type="term" value="C:nucleus"/>
    <property type="evidence" value="ECO:0007669"/>
    <property type="project" value="UniProtKB-SubCell"/>
</dbReference>
<comment type="subcellular location">
    <subcellularLocation>
        <location evidence="1">Nucleus</location>
    </subcellularLocation>
</comment>
<evidence type="ECO:0008006" key="15">
    <source>
        <dbReference type="Google" id="ProtNLM"/>
    </source>
</evidence>
<reference evidence="13 14" key="1">
    <citation type="submission" date="2015-08" db="EMBL/GenBank/DDBJ databases">
        <title>Next Generation Sequencing and Analysis of the Genome of Puccinia sorghi L Schw, the Causal Agent of Maize Common Rust.</title>
        <authorList>
            <person name="Rochi L."/>
            <person name="Burguener G."/>
            <person name="Darino M."/>
            <person name="Turjanski A."/>
            <person name="Kreff E."/>
            <person name="Dieguez M.J."/>
            <person name="Sacco F."/>
        </authorList>
    </citation>
    <scope>NUCLEOTIDE SEQUENCE [LARGE SCALE GENOMIC DNA]</scope>
    <source>
        <strain evidence="13 14">RO10H11247</strain>
    </source>
</reference>
<feature type="region of interest" description="Disordered" evidence="10">
    <location>
        <begin position="67"/>
        <end position="103"/>
    </location>
</feature>
<dbReference type="GO" id="GO:0008270">
    <property type="term" value="F:zinc ion binding"/>
    <property type="evidence" value="ECO:0007669"/>
    <property type="project" value="UniProtKB-KW"/>
</dbReference>
<keyword evidence="4" id="KW-0479">Metal-binding</keyword>
<keyword evidence="7" id="KW-0539">Nucleus</keyword>
<proteinExistence type="inferred from homology"/>
<evidence type="ECO:0000313" key="14">
    <source>
        <dbReference type="Proteomes" id="UP000037035"/>
    </source>
</evidence>
<dbReference type="InterPro" id="IPR028009">
    <property type="entry name" value="ESCO_Acetyltransf_dom"/>
</dbReference>
<evidence type="ECO:0000256" key="8">
    <source>
        <dbReference type="ARBA" id="ARBA00023306"/>
    </source>
</evidence>
<name>A0A0L6VDD3_9BASI</name>
<comment type="caution">
    <text evidence="13">The sequence shown here is derived from an EMBL/GenBank/DDBJ whole genome shotgun (WGS) entry which is preliminary data.</text>
</comment>
<dbReference type="Proteomes" id="UP000037035">
    <property type="component" value="Unassembled WGS sequence"/>
</dbReference>
<feature type="compositionally biased region" description="Low complexity" evidence="10">
    <location>
        <begin position="67"/>
        <end position="95"/>
    </location>
</feature>
<dbReference type="STRING" id="27349.A0A0L6VDD3"/>
<sequence>MAEPSESDQVDDSLPTPETDYHSSTPSTGLPVMGLIKKTTTTTSLAVTNFSKRQKPSSDIRSFFASTTAPHLSSSSSSTPSRNTITSRIISSRPTTRMKNKKDGGAMSQLMLDLSNRPTTQTCKECGMSFVMGVDEDMEMHEKHHRGVVEGVEWPLLSCSDCRVVWRDMDGVSWSEQIVKLSLEPRQLKRSGYKAKVDEILCMVNRSLDAQELTEDQLRDSVLYLYLGSPSTCLSSNKKRRLNRTQVQKQKVVVKAMCVAARIEYGYQIVGSPNSGKDGESLLRFGDTTCELYCSPKREKALVGIHRIWSSPYCRGKGLARRLLEAVASSFIYGMAIEGDEMRRSLIAFSQPTESGMRLAAGWLGTALFKIFRD</sequence>
<dbReference type="Pfam" id="PF13880">
    <property type="entry name" value="Acetyltransf_13"/>
    <property type="match status" value="1"/>
</dbReference>
<protein>
    <recommendedName>
        <fullName evidence="15">N-acetyltransferase domain-containing protein</fullName>
    </recommendedName>
</protein>
<feature type="domain" description="N-acetyltransferase ESCO acetyl-transferase" evidence="12">
    <location>
        <begin position="299"/>
        <end position="371"/>
    </location>
</feature>
<comment type="similarity">
    <text evidence="2">Belongs to the acetyltransferase family. ECO subfamily.</text>
</comment>
<feature type="compositionally biased region" description="Acidic residues" evidence="10">
    <location>
        <begin position="1"/>
        <end position="11"/>
    </location>
</feature>
<evidence type="ECO:0000256" key="6">
    <source>
        <dbReference type="ARBA" id="ARBA00022833"/>
    </source>
</evidence>
<dbReference type="GO" id="GO:0061733">
    <property type="term" value="F:protein-lysine-acetyltransferase activity"/>
    <property type="evidence" value="ECO:0007669"/>
    <property type="project" value="TreeGrafter"/>
</dbReference>
<evidence type="ECO:0000259" key="12">
    <source>
        <dbReference type="Pfam" id="PF13880"/>
    </source>
</evidence>
<accession>A0A0L6VDD3</accession>
<keyword evidence="3" id="KW-0808">Transferase</keyword>
<evidence type="ECO:0000256" key="10">
    <source>
        <dbReference type="SAM" id="MobiDB-lite"/>
    </source>
</evidence>
<gene>
    <name evidence="13" type="ORF">VP01_1999g10</name>
</gene>
<evidence type="ECO:0000256" key="7">
    <source>
        <dbReference type="ARBA" id="ARBA00023242"/>
    </source>
</evidence>
<dbReference type="PANTHER" id="PTHR45884:SF2">
    <property type="entry name" value="N-ACETYLTRANSFERASE ECO"/>
    <property type="match status" value="1"/>
</dbReference>
<dbReference type="VEuPathDB" id="FungiDB:VP01_1999g10"/>